<dbReference type="SUPFAM" id="SSF54768">
    <property type="entry name" value="dsRNA-binding domain-like"/>
    <property type="match status" value="1"/>
</dbReference>
<dbReference type="GO" id="GO:0005634">
    <property type="term" value="C:nucleus"/>
    <property type="evidence" value="ECO:0007669"/>
    <property type="project" value="TreeGrafter"/>
</dbReference>
<dbReference type="GO" id="GO:0016442">
    <property type="term" value="C:RISC complex"/>
    <property type="evidence" value="ECO:0007669"/>
    <property type="project" value="TreeGrafter"/>
</dbReference>
<organism evidence="4 5">
    <name type="scientific">Galendromus occidentalis</name>
    <name type="common">western predatory mite</name>
    <dbReference type="NCBI Taxonomy" id="34638"/>
    <lineage>
        <taxon>Eukaryota</taxon>
        <taxon>Metazoa</taxon>
        <taxon>Ecdysozoa</taxon>
        <taxon>Arthropoda</taxon>
        <taxon>Chelicerata</taxon>
        <taxon>Arachnida</taxon>
        <taxon>Acari</taxon>
        <taxon>Parasitiformes</taxon>
        <taxon>Mesostigmata</taxon>
        <taxon>Gamasina</taxon>
        <taxon>Phytoseioidea</taxon>
        <taxon>Phytoseiidae</taxon>
        <taxon>Typhlodrominae</taxon>
        <taxon>Galendromus</taxon>
    </lineage>
</organism>
<dbReference type="PROSITE" id="PS50137">
    <property type="entry name" value="DS_RBD"/>
    <property type="match status" value="1"/>
</dbReference>
<evidence type="ECO:0000256" key="1">
    <source>
        <dbReference type="ARBA" id="ARBA00022884"/>
    </source>
</evidence>
<dbReference type="KEGG" id="goe:100906529"/>
<keyword evidence="4" id="KW-1185">Reference proteome</keyword>
<dbReference type="SMART" id="SM00358">
    <property type="entry name" value="DSRM"/>
    <property type="match status" value="1"/>
</dbReference>
<reference evidence="5" key="1">
    <citation type="submission" date="2025-08" db="UniProtKB">
        <authorList>
            <consortium name="RefSeq"/>
        </authorList>
    </citation>
    <scope>IDENTIFICATION</scope>
</reference>
<dbReference type="InterPro" id="IPR051247">
    <property type="entry name" value="RLC_Component"/>
</dbReference>
<evidence type="ECO:0000313" key="4">
    <source>
        <dbReference type="Proteomes" id="UP000694867"/>
    </source>
</evidence>
<dbReference type="GO" id="GO:0005737">
    <property type="term" value="C:cytoplasm"/>
    <property type="evidence" value="ECO:0007669"/>
    <property type="project" value="TreeGrafter"/>
</dbReference>
<evidence type="ECO:0000256" key="2">
    <source>
        <dbReference type="PROSITE-ProRule" id="PRU00266"/>
    </source>
</evidence>
<keyword evidence="1 2" id="KW-0694">RNA-binding</keyword>
<dbReference type="GeneID" id="100906529"/>
<accession>A0AAJ6QME9</accession>
<dbReference type="GO" id="GO:0035197">
    <property type="term" value="F:siRNA binding"/>
    <property type="evidence" value="ECO:0007669"/>
    <property type="project" value="TreeGrafter"/>
</dbReference>
<dbReference type="Pfam" id="PF00035">
    <property type="entry name" value="dsrm"/>
    <property type="match status" value="1"/>
</dbReference>
<dbReference type="PANTHER" id="PTHR46205">
    <property type="entry name" value="LOQUACIOUS, ISOFORM B"/>
    <property type="match status" value="1"/>
</dbReference>
<proteinExistence type="predicted"/>
<dbReference type="GO" id="GO:0003725">
    <property type="term" value="F:double-stranded RNA binding"/>
    <property type="evidence" value="ECO:0007669"/>
    <property type="project" value="TreeGrafter"/>
</dbReference>
<dbReference type="Proteomes" id="UP000694867">
    <property type="component" value="Unplaced"/>
</dbReference>
<dbReference type="InterPro" id="IPR014720">
    <property type="entry name" value="dsRBD_dom"/>
</dbReference>
<dbReference type="PANTHER" id="PTHR46205:SF3">
    <property type="entry name" value="LOQUACIOUS, ISOFORM B"/>
    <property type="match status" value="1"/>
</dbReference>
<keyword evidence="5" id="KW-0418">Kinase</keyword>
<dbReference type="GO" id="GO:0016301">
    <property type="term" value="F:kinase activity"/>
    <property type="evidence" value="ECO:0007669"/>
    <property type="project" value="UniProtKB-KW"/>
</dbReference>
<sequence length="240" mass="25587">MPRTDRGISDLSEDGEAWEELSVSETTEEAISAAGQDSVAEAASVVGATEPAAASPNPIGELQELCVQRHWALPEYKEEFRTGPPHVSTFVMTCAVQNLSSSGSATTKKSAKKAAAAAMLAKVSANDSLTDLQDGDVNLSRIQDPTIRDLENSLNHLKLMAGGPESESTTAHEIEAHLNVLAQKFNVTLNSCAGSDIDGRSVWICELNSVPIIGIGKNPQLARIDAARNVEHRLRLNMLS</sequence>
<dbReference type="Gene3D" id="3.30.160.20">
    <property type="match status" value="1"/>
</dbReference>
<evidence type="ECO:0000313" key="5">
    <source>
        <dbReference type="RefSeq" id="XP_003737395.1"/>
    </source>
</evidence>
<keyword evidence="5" id="KW-0808">Transferase</keyword>
<feature type="domain" description="DRBM" evidence="3">
    <location>
        <begin position="57"/>
        <end position="125"/>
    </location>
</feature>
<evidence type="ECO:0000259" key="3">
    <source>
        <dbReference type="PROSITE" id="PS50137"/>
    </source>
</evidence>
<dbReference type="GO" id="GO:0030422">
    <property type="term" value="P:siRNA processing"/>
    <property type="evidence" value="ECO:0007669"/>
    <property type="project" value="TreeGrafter"/>
</dbReference>
<protein>
    <submittedName>
        <fullName evidence="5">Interferon-inducible double-stranded RNA-dependent protein kinase activator A homolog isoform X1</fullName>
    </submittedName>
</protein>
<dbReference type="RefSeq" id="XP_003737395.1">
    <property type="nucleotide sequence ID" value="XM_003737347.1"/>
</dbReference>
<name>A0AAJ6QME9_9ACAR</name>
<gene>
    <name evidence="5" type="primary">LOC100906529</name>
</gene>
<dbReference type="GO" id="GO:0070920">
    <property type="term" value="P:regulation of regulatory ncRNA processing"/>
    <property type="evidence" value="ECO:0007669"/>
    <property type="project" value="TreeGrafter"/>
</dbReference>
<dbReference type="GO" id="GO:0070578">
    <property type="term" value="C:RISC-loading complex"/>
    <property type="evidence" value="ECO:0007669"/>
    <property type="project" value="TreeGrafter"/>
</dbReference>
<dbReference type="AlphaFoldDB" id="A0AAJ6QME9"/>